<proteinExistence type="predicted"/>
<name>A0A5B8VDH7_9BACT</name>
<dbReference type="InterPro" id="IPR026634">
    <property type="entry name" value="TPST-like"/>
</dbReference>
<gene>
    <name evidence="2" type="ORF">FRZ67_20620</name>
</gene>
<dbReference type="Proteomes" id="UP000321533">
    <property type="component" value="Chromosome"/>
</dbReference>
<dbReference type="OrthoDB" id="5432096at2"/>
<dbReference type="Pfam" id="PF13469">
    <property type="entry name" value="Sulfotransfer_3"/>
    <property type="match status" value="1"/>
</dbReference>
<accession>A0A5B8VDH7</accession>
<keyword evidence="3" id="KW-1185">Reference proteome</keyword>
<evidence type="ECO:0000256" key="1">
    <source>
        <dbReference type="ARBA" id="ARBA00022679"/>
    </source>
</evidence>
<dbReference type="AlphaFoldDB" id="A0A5B8VDH7"/>
<dbReference type="GO" id="GO:0008476">
    <property type="term" value="F:protein-tyrosine sulfotransferase activity"/>
    <property type="evidence" value="ECO:0007669"/>
    <property type="project" value="InterPro"/>
</dbReference>
<protein>
    <submittedName>
        <fullName evidence="2">Sulfotransferase</fullName>
    </submittedName>
</protein>
<dbReference type="SUPFAM" id="SSF52540">
    <property type="entry name" value="P-loop containing nucleoside triphosphate hydrolases"/>
    <property type="match status" value="1"/>
</dbReference>
<dbReference type="PANTHER" id="PTHR12788:SF10">
    <property type="entry name" value="PROTEIN-TYROSINE SULFOTRANSFERASE"/>
    <property type="match status" value="1"/>
</dbReference>
<dbReference type="Gene3D" id="3.40.50.300">
    <property type="entry name" value="P-loop containing nucleotide triphosphate hydrolases"/>
    <property type="match status" value="1"/>
</dbReference>
<evidence type="ECO:0000313" key="2">
    <source>
        <dbReference type="EMBL" id="QEC69587.1"/>
    </source>
</evidence>
<dbReference type="PANTHER" id="PTHR12788">
    <property type="entry name" value="PROTEIN-TYROSINE SULFOTRANSFERASE 2"/>
    <property type="match status" value="1"/>
</dbReference>
<dbReference type="EMBL" id="CP042435">
    <property type="protein sequence ID" value="QEC69587.1"/>
    <property type="molecule type" value="Genomic_DNA"/>
</dbReference>
<dbReference type="KEGG" id="pgin:FRZ67_20620"/>
<organism evidence="2 3">
    <name type="scientific">Panacibacter ginsenosidivorans</name>
    <dbReference type="NCBI Taxonomy" id="1813871"/>
    <lineage>
        <taxon>Bacteria</taxon>
        <taxon>Pseudomonadati</taxon>
        <taxon>Bacteroidota</taxon>
        <taxon>Chitinophagia</taxon>
        <taxon>Chitinophagales</taxon>
        <taxon>Chitinophagaceae</taxon>
        <taxon>Panacibacter</taxon>
    </lineage>
</organism>
<sequence>MKNISRPVIIIGSGRSGTTIISEILFRHEDLAWPSNYQEKFPSRPGVNLLRNLFDNKLWRLQGQKPQLNKVSKFNKVLFKPAEAYKFWEYLTGPAIDFSRGFLINERPTEKDVKRIHKAFGRMLHYQFKKRLAFKITGPARIGYLKAVFPDAIFINIVREPMATINSWLNVDFWQDKGKHQLWWTGAYTPQEMEWAEKNTDKPELLAAMQYRKLMEITEKEIAMNKANCLTIHYEDFVADPSAVINNILAFAELDKSTLVDTYLQGIKIYNQNKNEAPGKQVPYASEMQRILQGRYAF</sequence>
<evidence type="ECO:0000313" key="3">
    <source>
        <dbReference type="Proteomes" id="UP000321533"/>
    </source>
</evidence>
<reference evidence="2 3" key="1">
    <citation type="journal article" date="2016" name="Int. J. Syst. Evol. Microbiol.">
        <title>Panacibacter ginsenosidivorans gen. nov., sp. nov., with ginsenoside converting activity isolated from soil of a ginseng field.</title>
        <authorList>
            <person name="Siddiqi M.Z."/>
            <person name="Muhammad Shafi S."/>
            <person name="Choi K.D."/>
            <person name="Im W.T."/>
        </authorList>
    </citation>
    <scope>NUCLEOTIDE SEQUENCE [LARGE SCALE GENOMIC DNA]</scope>
    <source>
        <strain evidence="2 3">Gsoil1550</strain>
    </source>
</reference>
<dbReference type="InterPro" id="IPR027417">
    <property type="entry name" value="P-loop_NTPase"/>
</dbReference>
<dbReference type="RefSeq" id="WP_147192463.1">
    <property type="nucleotide sequence ID" value="NZ_CP042435.1"/>
</dbReference>
<keyword evidence="1 2" id="KW-0808">Transferase</keyword>